<keyword evidence="5" id="KW-0067">ATP-binding</keyword>
<comment type="similarity">
    <text evidence="1">Belongs to the cytochrome b562 family.</text>
</comment>
<feature type="signal peptide" evidence="4">
    <location>
        <begin position="1"/>
        <end position="23"/>
    </location>
</feature>
<dbReference type="GO" id="GO:0022900">
    <property type="term" value="P:electron transport chain"/>
    <property type="evidence" value="ECO:0007669"/>
    <property type="project" value="InterPro"/>
</dbReference>
<feature type="region of interest" description="Disordered" evidence="3">
    <location>
        <begin position="99"/>
        <end position="126"/>
    </location>
</feature>
<comment type="caution">
    <text evidence="5">The sequence shown here is derived from an EMBL/GenBank/DDBJ whole genome shotgun (WGS) entry which is preliminary data.</text>
</comment>
<dbReference type="Proteomes" id="UP000325788">
    <property type="component" value="Unassembled WGS sequence"/>
</dbReference>
<gene>
    <name evidence="5" type="ORF">F4W09_10310</name>
</gene>
<dbReference type="SUPFAM" id="SSF47175">
    <property type="entry name" value="Cytochromes"/>
    <property type="match status" value="1"/>
</dbReference>
<sequence length="126" mass="13594">MIKKTLATVVMLSSLLLSNTVMAAGLEDDMKTLGKNYKAFNQASTPQAATAALNNMRGAAVHAKQYKLTAHTAEKVPSSSALFDQIIVEIDKSKALAQAGKLDEAKKQGKKIGELRDQGHKAYMHH</sequence>
<accession>A0A5N4WFQ9</accession>
<dbReference type="EMBL" id="VXLD01000006">
    <property type="protein sequence ID" value="KAB1854483.1"/>
    <property type="molecule type" value="Genomic_DNA"/>
</dbReference>
<reference evidence="5 6" key="1">
    <citation type="submission" date="2019-09" db="EMBL/GenBank/DDBJ databases">
        <title>Draft genome sequence of Acinetobacter tandoii W4-4-4 isolated from environmental water sample.</title>
        <authorList>
            <person name="Wee S.K."/>
            <person name="Yan B."/>
            <person name="Mustaffa S.B."/>
            <person name="Yap E.P.H."/>
        </authorList>
    </citation>
    <scope>NUCLEOTIDE SEQUENCE [LARGE SCALE GENOMIC DNA]</scope>
    <source>
        <strain evidence="5 6">W4-4-4</strain>
    </source>
</reference>
<dbReference type="InterPro" id="IPR009155">
    <property type="entry name" value="Cyt_b562"/>
</dbReference>
<evidence type="ECO:0000313" key="6">
    <source>
        <dbReference type="Proteomes" id="UP000325788"/>
    </source>
</evidence>
<protein>
    <submittedName>
        <fullName evidence="5">ATP-binding protein</fullName>
    </submittedName>
</protein>
<evidence type="ECO:0000313" key="5">
    <source>
        <dbReference type="EMBL" id="KAB1854483.1"/>
    </source>
</evidence>
<keyword evidence="2 4" id="KW-0732">Signal</keyword>
<evidence type="ECO:0000256" key="1">
    <source>
        <dbReference type="ARBA" id="ARBA00005523"/>
    </source>
</evidence>
<evidence type="ECO:0000256" key="3">
    <source>
        <dbReference type="SAM" id="MobiDB-lite"/>
    </source>
</evidence>
<dbReference type="Gene3D" id="1.20.120.10">
    <property type="entry name" value="Cytochrome c/b562"/>
    <property type="match status" value="1"/>
</dbReference>
<keyword evidence="5" id="KW-0547">Nucleotide-binding</keyword>
<evidence type="ECO:0000256" key="2">
    <source>
        <dbReference type="ARBA" id="ARBA00022729"/>
    </source>
</evidence>
<feature type="compositionally biased region" description="Basic and acidic residues" evidence="3">
    <location>
        <begin position="101"/>
        <end position="120"/>
    </location>
</feature>
<proteinExistence type="inferred from homology"/>
<dbReference type="GO" id="GO:0005506">
    <property type="term" value="F:iron ion binding"/>
    <property type="evidence" value="ECO:0007669"/>
    <property type="project" value="InterPro"/>
</dbReference>
<dbReference type="Pfam" id="PF07361">
    <property type="entry name" value="Cytochrom_B562"/>
    <property type="match status" value="1"/>
</dbReference>
<dbReference type="GO" id="GO:0009055">
    <property type="term" value="F:electron transfer activity"/>
    <property type="evidence" value="ECO:0007669"/>
    <property type="project" value="InterPro"/>
</dbReference>
<dbReference type="InterPro" id="IPR010980">
    <property type="entry name" value="Cyt_c/b562"/>
</dbReference>
<dbReference type="GO" id="GO:0005524">
    <property type="term" value="F:ATP binding"/>
    <property type="evidence" value="ECO:0007669"/>
    <property type="project" value="UniProtKB-KW"/>
</dbReference>
<name>A0A5N4WFQ9_9GAMM</name>
<feature type="chain" id="PRO_5024320864" evidence="4">
    <location>
        <begin position="24"/>
        <end position="126"/>
    </location>
</feature>
<dbReference type="GO" id="GO:0042597">
    <property type="term" value="C:periplasmic space"/>
    <property type="evidence" value="ECO:0007669"/>
    <property type="project" value="InterPro"/>
</dbReference>
<evidence type="ECO:0000256" key="4">
    <source>
        <dbReference type="SAM" id="SignalP"/>
    </source>
</evidence>
<dbReference type="AlphaFoldDB" id="A0A5N4WFQ9"/>
<dbReference type="RefSeq" id="WP_016166238.1">
    <property type="nucleotide sequence ID" value="NZ_BBNK01000006.1"/>
</dbReference>
<organism evidence="5 6">
    <name type="scientific">Acinetobacter tandoii</name>
    <dbReference type="NCBI Taxonomy" id="202954"/>
    <lineage>
        <taxon>Bacteria</taxon>
        <taxon>Pseudomonadati</taxon>
        <taxon>Pseudomonadota</taxon>
        <taxon>Gammaproteobacteria</taxon>
        <taxon>Moraxellales</taxon>
        <taxon>Moraxellaceae</taxon>
        <taxon>Acinetobacter</taxon>
    </lineage>
</organism>
<dbReference type="GO" id="GO:0020037">
    <property type="term" value="F:heme binding"/>
    <property type="evidence" value="ECO:0007669"/>
    <property type="project" value="InterPro"/>
</dbReference>